<comment type="caution">
    <text evidence="3">The sequence shown here is derived from an EMBL/GenBank/DDBJ whole genome shotgun (WGS) entry which is preliminary data.</text>
</comment>
<proteinExistence type="inferred from homology"/>
<evidence type="ECO:0000256" key="1">
    <source>
        <dbReference type="ARBA" id="ARBA00038308"/>
    </source>
</evidence>
<dbReference type="HAMAP" id="MF_00346">
    <property type="entry name" value="UPF0149"/>
    <property type="match status" value="1"/>
</dbReference>
<protein>
    <recommendedName>
        <fullName evidence="2">UPF0149 protein SAMN02910354_01595</fullName>
    </recommendedName>
</protein>
<dbReference type="SUPFAM" id="SSF101327">
    <property type="entry name" value="YgfB-like"/>
    <property type="match status" value="1"/>
</dbReference>
<dbReference type="InterPro" id="IPR036255">
    <property type="entry name" value="YgfB-like_sf"/>
</dbReference>
<comment type="similarity">
    <text evidence="1 2">Belongs to the UPF0149 family.</text>
</comment>
<dbReference type="PANTHER" id="PTHR37528:SF1">
    <property type="entry name" value="UPF0149 PROTEIN YGFB"/>
    <property type="match status" value="1"/>
</dbReference>
<dbReference type="NCBIfam" id="TIGR02292">
    <property type="entry name" value="ygfB_yecA"/>
    <property type="match status" value="1"/>
</dbReference>
<organism evidence="3 4">
    <name type="scientific">Basfia succiniciproducens</name>
    <dbReference type="NCBI Taxonomy" id="653940"/>
    <lineage>
        <taxon>Bacteria</taxon>
        <taxon>Pseudomonadati</taxon>
        <taxon>Pseudomonadota</taxon>
        <taxon>Gammaproteobacteria</taxon>
        <taxon>Pasteurellales</taxon>
        <taxon>Pasteurellaceae</taxon>
        <taxon>Basfia</taxon>
    </lineage>
</organism>
<dbReference type="Gene3D" id="1.20.120.740">
    <property type="entry name" value="YgfB uncharacterised protein family UPF0149, PF03695"/>
    <property type="match status" value="1"/>
</dbReference>
<dbReference type="InterPro" id="IPR011978">
    <property type="entry name" value="YgfB-like"/>
</dbReference>
<dbReference type="EMBL" id="FMUQ01000012">
    <property type="protein sequence ID" value="SCY13480.1"/>
    <property type="molecule type" value="Genomic_DNA"/>
</dbReference>
<reference evidence="3 4" key="1">
    <citation type="submission" date="2016-10" db="EMBL/GenBank/DDBJ databases">
        <authorList>
            <person name="Varghese N."/>
            <person name="Submissions S."/>
        </authorList>
    </citation>
    <scope>NUCLEOTIDE SEQUENCE [LARGE SCALE GENOMIC DNA]</scope>
    <source>
        <strain evidence="3 4">DSM 22022</strain>
    </source>
</reference>
<evidence type="ECO:0000256" key="2">
    <source>
        <dbReference type="HAMAP-Rule" id="MF_00346"/>
    </source>
</evidence>
<dbReference type="Pfam" id="PF03695">
    <property type="entry name" value="UPF0149"/>
    <property type="match status" value="1"/>
</dbReference>
<keyword evidence="4" id="KW-1185">Reference proteome</keyword>
<accession>A0A1G5DGH8</accession>
<dbReference type="Proteomes" id="UP000199588">
    <property type="component" value="Unassembled WGS sequence"/>
</dbReference>
<gene>
    <name evidence="3" type="ORF">SAMN02910354_01595</name>
</gene>
<dbReference type="PANTHER" id="PTHR37528">
    <property type="entry name" value="UPF0149 PROTEIN YGFB"/>
    <property type="match status" value="1"/>
</dbReference>
<sequence length="197" mass="22540">MIEWRYLIQDNNSELNMISYSSLNQQLKSADIGATASELHGLLSGLICGGINDDSWQPLLYQFTNDNHAYPIALLNEIKEIYQDIGQKLADMDNFSFELWLPEDNEVFARADALSEWTNNFLLGLGLAQPKLDKETDEIGEALDDLHDICQLGYDEEDNEEDLSDALEEIIEYVRTIASLFYTHFHRPQAQEKPVLH</sequence>
<evidence type="ECO:0000313" key="3">
    <source>
        <dbReference type="EMBL" id="SCY13480.1"/>
    </source>
</evidence>
<dbReference type="NCBIfam" id="NF002477">
    <property type="entry name" value="PRK01736.1"/>
    <property type="match status" value="1"/>
</dbReference>
<evidence type="ECO:0000313" key="4">
    <source>
        <dbReference type="Proteomes" id="UP000199588"/>
    </source>
</evidence>
<name>A0A1G5DGH8_9PAST</name>